<dbReference type="Proteomes" id="UP000007266">
    <property type="component" value="Linkage group 4"/>
</dbReference>
<evidence type="ECO:0000256" key="1">
    <source>
        <dbReference type="SAM" id="MobiDB-lite"/>
    </source>
</evidence>
<protein>
    <submittedName>
        <fullName evidence="2">Uncharacterized protein</fullName>
    </submittedName>
</protein>
<evidence type="ECO:0000313" key="2">
    <source>
        <dbReference type="EMBL" id="KYB28054.1"/>
    </source>
</evidence>
<sequence>MVAVVSIVRHSVQAIGYDFTRRSGNDSWDGGRALDGDPMGTIPNQPMSITQTPITQTARRRRPHVRIPAPSPIQAHGHGQQARWVRMESPLRRVRPQ</sequence>
<feature type="compositionally biased region" description="Polar residues" evidence="1">
    <location>
        <begin position="42"/>
        <end position="57"/>
    </location>
</feature>
<reference evidence="2 3" key="2">
    <citation type="journal article" date="2010" name="Nucleic Acids Res.">
        <title>BeetleBase in 2010: revisions to provide comprehensive genomic information for Tribolium castaneum.</title>
        <authorList>
            <person name="Kim H.S."/>
            <person name="Murphy T."/>
            <person name="Xia J."/>
            <person name="Caragea D."/>
            <person name="Park Y."/>
            <person name="Beeman R.W."/>
            <person name="Lorenzen M.D."/>
            <person name="Butcher S."/>
            <person name="Manak J.R."/>
            <person name="Brown S.J."/>
        </authorList>
    </citation>
    <scope>GENOME REANNOTATION</scope>
    <source>
        <strain evidence="2 3">Georgia GA2</strain>
    </source>
</reference>
<evidence type="ECO:0000313" key="3">
    <source>
        <dbReference type="Proteomes" id="UP000007266"/>
    </source>
</evidence>
<accession>A0A139WJJ4</accession>
<proteinExistence type="predicted"/>
<name>A0A139WJJ4_TRICA</name>
<dbReference type="InParanoid" id="A0A139WJJ4"/>
<keyword evidence="3" id="KW-1185">Reference proteome</keyword>
<dbReference type="AlphaFoldDB" id="A0A139WJJ4"/>
<feature type="region of interest" description="Disordered" evidence="1">
    <location>
        <begin position="21"/>
        <end position="97"/>
    </location>
</feature>
<gene>
    <name evidence="2" type="primary">AUGUSTUS-3.0.2_32857</name>
    <name evidence="2" type="ORF">TcasGA2_TC032857</name>
</gene>
<reference evidence="2 3" key="1">
    <citation type="journal article" date="2008" name="Nature">
        <title>The genome of the model beetle and pest Tribolium castaneum.</title>
        <authorList>
            <consortium name="Tribolium Genome Sequencing Consortium"/>
            <person name="Richards S."/>
            <person name="Gibbs R.A."/>
            <person name="Weinstock G.M."/>
            <person name="Brown S.J."/>
            <person name="Denell R."/>
            <person name="Beeman R.W."/>
            <person name="Gibbs R."/>
            <person name="Beeman R.W."/>
            <person name="Brown S.J."/>
            <person name="Bucher G."/>
            <person name="Friedrich M."/>
            <person name="Grimmelikhuijzen C.J."/>
            <person name="Klingler M."/>
            <person name="Lorenzen M."/>
            <person name="Richards S."/>
            <person name="Roth S."/>
            <person name="Schroder R."/>
            <person name="Tautz D."/>
            <person name="Zdobnov E.M."/>
            <person name="Muzny D."/>
            <person name="Gibbs R.A."/>
            <person name="Weinstock G.M."/>
            <person name="Attaway T."/>
            <person name="Bell S."/>
            <person name="Buhay C.J."/>
            <person name="Chandrabose M.N."/>
            <person name="Chavez D."/>
            <person name="Clerk-Blankenburg K.P."/>
            <person name="Cree A."/>
            <person name="Dao M."/>
            <person name="Davis C."/>
            <person name="Chacko J."/>
            <person name="Dinh H."/>
            <person name="Dugan-Rocha S."/>
            <person name="Fowler G."/>
            <person name="Garner T.T."/>
            <person name="Garnes J."/>
            <person name="Gnirke A."/>
            <person name="Hawes A."/>
            <person name="Hernandez J."/>
            <person name="Hines S."/>
            <person name="Holder M."/>
            <person name="Hume J."/>
            <person name="Jhangiani S.N."/>
            <person name="Joshi V."/>
            <person name="Khan Z.M."/>
            <person name="Jackson L."/>
            <person name="Kovar C."/>
            <person name="Kowis A."/>
            <person name="Lee S."/>
            <person name="Lewis L.R."/>
            <person name="Margolis J."/>
            <person name="Morgan M."/>
            <person name="Nazareth L.V."/>
            <person name="Nguyen N."/>
            <person name="Okwuonu G."/>
            <person name="Parker D."/>
            <person name="Richards S."/>
            <person name="Ruiz S.J."/>
            <person name="Santibanez J."/>
            <person name="Savard J."/>
            <person name="Scherer S.E."/>
            <person name="Schneider B."/>
            <person name="Sodergren E."/>
            <person name="Tautz D."/>
            <person name="Vattahil S."/>
            <person name="Villasana D."/>
            <person name="White C.S."/>
            <person name="Wright R."/>
            <person name="Park Y."/>
            <person name="Beeman R.W."/>
            <person name="Lord J."/>
            <person name="Oppert B."/>
            <person name="Lorenzen M."/>
            <person name="Brown S."/>
            <person name="Wang L."/>
            <person name="Savard J."/>
            <person name="Tautz D."/>
            <person name="Richards S."/>
            <person name="Weinstock G."/>
            <person name="Gibbs R.A."/>
            <person name="Liu Y."/>
            <person name="Worley K."/>
            <person name="Weinstock G."/>
            <person name="Elsik C.G."/>
            <person name="Reese J.T."/>
            <person name="Elhaik E."/>
            <person name="Landan G."/>
            <person name="Graur D."/>
            <person name="Arensburger P."/>
            <person name="Atkinson P."/>
            <person name="Beeman R.W."/>
            <person name="Beidler J."/>
            <person name="Brown S.J."/>
            <person name="Demuth J.P."/>
            <person name="Drury D.W."/>
            <person name="Du Y.Z."/>
            <person name="Fujiwara H."/>
            <person name="Lorenzen M."/>
            <person name="Maselli V."/>
            <person name="Osanai M."/>
            <person name="Park Y."/>
            <person name="Robertson H.M."/>
            <person name="Tu Z."/>
            <person name="Wang J.J."/>
            <person name="Wang S."/>
            <person name="Richards S."/>
            <person name="Song H."/>
            <person name="Zhang L."/>
            <person name="Sodergren E."/>
            <person name="Werner D."/>
            <person name="Stanke M."/>
            <person name="Morgenstern B."/>
            <person name="Solovyev V."/>
            <person name="Kosarev P."/>
            <person name="Brown G."/>
            <person name="Chen H.C."/>
            <person name="Ermolaeva O."/>
            <person name="Hlavina W."/>
            <person name="Kapustin Y."/>
            <person name="Kiryutin B."/>
            <person name="Kitts P."/>
            <person name="Maglott D."/>
            <person name="Pruitt K."/>
            <person name="Sapojnikov V."/>
            <person name="Souvorov A."/>
            <person name="Mackey A.J."/>
            <person name="Waterhouse R.M."/>
            <person name="Wyder S."/>
            <person name="Zdobnov E.M."/>
            <person name="Zdobnov E.M."/>
            <person name="Wyder S."/>
            <person name="Kriventseva E.V."/>
            <person name="Kadowaki T."/>
            <person name="Bork P."/>
            <person name="Aranda M."/>
            <person name="Bao R."/>
            <person name="Beermann A."/>
            <person name="Berns N."/>
            <person name="Bolognesi R."/>
            <person name="Bonneton F."/>
            <person name="Bopp D."/>
            <person name="Brown S.J."/>
            <person name="Bucher G."/>
            <person name="Butts T."/>
            <person name="Chaumot A."/>
            <person name="Denell R.E."/>
            <person name="Ferrier D.E."/>
            <person name="Friedrich M."/>
            <person name="Gordon C.M."/>
            <person name="Jindra M."/>
            <person name="Klingler M."/>
            <person name="Lan Q."/>
            <person name="Lattorff H.M."/>
            <person name="Laudet V."/>
            <person name="von Levetsow C."/>
            <person name="Liu Z."/>
            <person name="Lutz R."/>
            <person name="Lynch J.A."/>
            <person name="da Fonseca R.N."/>
            <person name="Posnien N."/>
            <person name="Reuter R."/>
            <person name="Roth S."/>
            <person name="Savard J."/>
            <person name="Schinko J.B."/>
            <person name="Schmitt C."/>
            <person name="Schoppmeier M."/>
            <person name="Schroder R."/>
            <person name="Shippy T.D."/>
            <person name="Simonnet F."/>
            <person name="Marques-Souza H."/>
            <person name="Tautz D."/>
            <person name="Tomoyasu Y."/>
            <person name="Trauner J."/>
            <person name="Van der Zee M."/>
            <person name="Vervoort M."/>
            <person name="Wittkopp N."/>
            <person name="Wimmer E.A."/>
            <person name="Yang X."/>
            <person name="Jones A.K."/>
            <person name="Sattelle D.B."/>
            <person name="Ebert P.R."/>
            <person name="Nelson D."/>
            <person name="Scott J.G."/>
            <person name="Beeman R.W."/>
            <person name="Muthukrishnan S."/>
            <person name="Kramer K.J."/>
            <person name="Arakane Y."/>
            <person name="Beeman R.W."/>
            <person name="Zhu Q."/>
            <person name="Hogenkamp D."/>
            <person name="Dixit R."/>
            <person name="Oppert B."/>
            <person name="Jiang H."/>
            <person name="Zou Z."/>
            <person name="Marshall J."/>
            <person name="Elpidina E."/>
            <person name="Vinokurov K."/>
            <person name="Oppert C."/>
            <person name="Zou Z."/>
            <person name="Evans J."/>
            <person name="Lu Z."/>
            <person name="Zhao P."/>
            <person name="Sumathipala N."/>
            <person name="Altincicek B."/>
            <person name="Vilcinskas A."/>
            <person name="Williams M."/>
            <person name="Hultmark D."/>
            <person name="Hetru C."/>
            <person name="Jiang H."/>
            <person name="Grimmelikhuijzen C.J."/>
            <person name="Hauser F."/>
            <person name="Cazzamali G."/>
            <person name="Williamson M."/>
            <person name="Park Y."/>
            <person name="Li B."/>
            <person name="Tanaka Y."/>
            <person name="Predel R."/>
            <person name="Neupert S."/>
            <person name="Schachtner J."/>
            <person name="Verleyen P."/>
            <person name="Raible F."/>
            <person name="Bork P."/>
            <person name="Friedrich M."/>
            <person name="Walden K.K."/>
            <person name="Robertson H.M."/>
            <person name="Angeli S."/>
            <person name="Foret S."/>
            <person name="Bucher G."/>
            <person name="Schuetz S."/>
            <person name="Maleszka R."/>
            <person name="Wimmer E.A."/>
            <person name="Beeman R.W."/>
            <person name="Lorenzen M."/>
            <person name="Tomoyasu Y."/>
            <person name="Miller S.C."/>
            <person name="Grossmann D."/>
            <person name="Bucher G."/>
        </authorList>
    </citation>
    <scope>NUCLEOTIDE SEQUENCE [LARGE SCALE GENOMIC DNA]</scope>
    <source>
        <strain evidence="2 3">Georgia GA2</strain>
    </source>
</reference>
<dbReference type="EMBL" id="KQ971338">
    <property type="protein sequence ID" value="KYB28054.1"/>
    <property type="molecule type" value="Genomic_DNA"/>
</dbReference>
<organism evidence="2 3">
    <name type="scientific">Tribolium castaneum</name>
    <name type="common">Red flour beetle</name>
    <dbReference type="NCBI Taxonomy" id="7070"/>
    <lineage>
        <taxon>Eukaryota</taxon>
        <taxon>Metazoa</taxon>
        <taxon>Ecdysozoa</taxon>
        <taxon>Arthropoda</taxon>
        <taxon>Hexapoda</taxon>
        <taxon>Insecta</taxon>
        <taxon>Pterygota</taxon>
        <taxon>Neoptera</taxon>
        <taxon>Endopterygota</taxon>
        <taxon>Coleoptera</taxon>
        <taxon>Polyphaga</taxon>
        <taxon>Cucujiformia</taxon>
        <taxon>Tenebrionidae</taxon>
        <taxon>Tenebrionidae incertae sedis</taxon>
        <taxon>Tribolium</taxon>
    </lineage>
</organism>